<evidence type="ECO:0000313" key="2">
    <source>
        <dbReference type="EMBL" id="EFC2249133.1"/>
    </source>
</evidence>
<name>A0A8S7I9R8_ECOLX</name>
<dbReference type="EMBL" id="AASEPP010000073">
    <property type="protein sequence ID" value="EFC2249133.1"/>
    <property type="molecule type" value="Genomic_DNA"/>
</dbReference>
<gene>
    <name evidence="2" type="ORF">E5H86_25785</name>
</gene>
<dbReference type="PROSITE" id="PS51257">
    <property type="entry name" value="PROKAR_LIPOPROTEIN"/>
    <property type="match status" value="1"/>
</dbReference>
<organism evidence="2 3">
    <name type="scientific">Escherichia coli</name>
    <dbReference type="NCBI Taxonomy" id="562"/>
    <lineage>
        <taxon>Bacteria</taxon>
        <taxon>Pseudomonadati</taxon>
        <taxon>Pseudomonadota</taxon>
        <taxon>Gammaproteobacteria</taxon>
        <taxon>Enterobacterales</taxon>
        <taxon>Enterobacteriaceae</taxon>
        <taxon>Escherichia</taxon>
    </lineage>
</organism>
<keyword evidence="1" id="KW-0732">Signal</keyword>
<evidence type="ECO:0000256" key="1">
    <source>
        <dbReference type="SAM" id="SignalP"/>
    </source>
</evidence>
<feature type="signal peptide" evidence="1">
    <location>
        <begin position="1"/>
        <end position="25"/>
    </location>
</feature>
<dbReference type="InterPro" id="IPR029224">
    <property type="entry name" value="PapJ"/>
</dbReference>
<evidence type="ECO:0000313" key="3">
    <source>
        <dbReference type="Proteomes" id="UP000531916"/>
    </source>
</evidence>
<dbReference type="AlphaFoldDB" id="A0A8S7I9R8"/>
<reference evidence="2 3" key="1">
    <citation type="submission" date="2019-04" db="EMBL/GenBank/DDBJ databases">
        <authorList>
            <consortium name="NARMS: The National Antimicrobial Resistance Monitoring System"/>
        </authorList>
    </citation>
    <scope>NUCLEOTIDE SEQUENCE [LARGE SCALE GENOMIC DNA]</scope>
    <source>
        <strain evidence="2 3">FSIS11919500</strain>
    </source>
</reference>
<accession>A0A8S7I9R8</accession>
<comment type="caution">
    <text evidence="2">The sequence shown here is derived from an EMBL/GenBank/DDBJ whole genome shotgun (WGS) entry which is preliminary data.</text>
</comment>
<dbReference type="Pfam" id="PF14855">
    <property type="entry name" value="PapJ"/>
    <property type="match status" value="1"/>
</dbReference>
<sequence>MNRTTTGLCLAALLVSCSMNSVLRADEIVPQNDFFVADESRHQWVNEHNGRTGMLTVSGALLSSPCTLETNEVELPLQKSTEGIMTRYVLKLNLLGCGDGGAVTSAGSVAGRDSMMVMQSALLTGVEDGVLQPERRMVSTGRAVVYGGANQFTYWLSESQQQALVGRRVTERIQGKRHQNPRENPALLRLRLDYE</sequence>
<feature type="chain" id="PRO_5035814603" evidence="1">
    <location>
        <begin position="26"/>
        <end position="195"/>
    </location>
</feature>
<proteinExistence type="predicted"/>
<protein>
    <submittedName>
        <fullName evidence="2">Nuclease PIN</fullName>
    </submittedName>
</protein>
<dbReference type="Proteomes" id="UP000531916">
    <property type="component" value="Unassembled WGS sequence"/>
</dbReference>